<protein>
    <recommendedName>
        <fullName evidence="4">DUF1501 domain-containing protein</fullName>
    </recommendedName>
</protein>
<keyword evidence="1" id="KW-0472">Membrane</keyword>
<dbReference type="PANTHER" id="PTHR43737:SF1">
    <property type="entry name" value="DUF1501 DOMAIN-CONTAINING PROTEIN"/>
    <property type="match status" value="1"/>
</dbReference>
<reference evidence="2 3" key="1">
    <citation type="submission" date="2019-02" db="EMBL/GenBank/DDBJ databases">
        <title>Deep-cultivation of Planctomycetes and their phenomic and genomic characterization uncovers novel biology.</title>
        <authorList>
            <person name="Wiegand S."/>
            <person name="Jogler M."/>
            <person name="Boedeker C."/>
            <person name="Pinto D."/>
            <person name="Vollmers J."/>
            <person name="Rivas-Marin E."/>
            <person name="Kohn T."/>
            <person name="Peeters S.H."/>
            <person name="Heuer A."/>
            <person name="Rast P."/>
            <person name="Oberbeckmann S."/>
            <person name="Bunk B."/>
            <person name="Jeske O."/>
            <person name="Meyerdierks A."/>
            <person name="Storesund J.E."/>
            <person name="Kallscheuer N."/>
            <person name="Luecker S."/>
            <person name="Lage O.M."/>
            <person name="Pohl T."/>
            <person name="Merkel B.J."/>
            <person name="Hornburger P."/>
            <person name="Mueller R.-W."/>
            <person name="Bruemmer F."/>
            <person name="Labrenz M."/>
            <person name="Spormann A.M."/>
            <person name="Op den Camp H."/>
            <person name="Overmann J."/>
            <person name="Amann R."/>
            <person name="Jetten M.S.M."/>
            <person name="Mascher T."/>
            <person name="Medema M.H."/>
            <person name="Devos D.P."/>
            <person name="Kaster A.-K."/>
            <person name="Ovreas L."/>
            <person name="Rohde M."/>
            <person name="Galperin M.Y."/>
            <person name="Jogler C."/>
        </authorList>
    </citation>
    <scope>NUCLEOTIDE SEQUENCE [LARGE SCALE GENOMIC DNA]</scope>
    <source>
        <strain evidence="2 3">ETA_A8</strain>
    </source>
</reference>
<dbReference type="PROSITE" id="PS51318">
    <property type="entry name" value="TAT"/>
    <property type="match status" value="1"/>
</dbReference>
<dbReference type="InterPro" id="IPR006311">
    <property type="entry name" value="TAT_signal"/>
</dbReference>
<dbReference type="InterPro" id="IPR010869">
    <property type="entry name" value="DUF1501"/>
</dbReference>
<dbReference type="AlphaFoldDB" id="A0A517YND2"/>
<evidence type="ECO:0000313" key="3">
    <source>
        <dbReference type="Proteomes" id="UP000315017"/>
    </source>
</evidence>
<evidence type="ECO:0000256" key="1">
    <source>
        <dbReference type="SAM" id="Phobius"/>
    </source>
</evidence>
<keyword evidence="1" id="KW-1133">Transmembrane helix</keyword>
<name>A0A517YND2_9BACT</name>
<dbReference type="PANTHER" id="PTHR43737">
    <property type="entry name" value="BLL7424 PROTEIN"/>
    <property type="match status" value="1"/>
</dbReference>
<dbReference type="EMBL" id="CP036274">
    <property type="protein sequence ID" value="QDU31724.1"/>
    <property type="molecule type" value="Genomic_DNA"/>
</dbReference>
<dbReference type="Proteomes" id="UP000315017">
    <property type="component" value="Chromosome"/>
</dbReference>
<dbReference type="KEGG" id="aagg:ETAA8_68840"/>
<evidence type="ECO:0000313" key="2">
    <source>
        <dbReference type="EMBL" id="QDU31724.1"/>
    </source>
</evidence>
<sequence length="426" mass="45871">MLKLRFGNRAGFCDGVSRRNFLQLGALTLGGTLGGLTLGQLYAAEAANGLGSSNKAIINVHLSGGPSHQDMFDLKPEAASEFRGEFRPISTNVSGMDICEHFPQLATMADKFAIIRSLIGSTGAHSNYQTHSAYDQRDLRNAGGRPAMGSVVNKLQGGSANGAPAFVSYNGGSPGYLGAVHKPYEPMGGSLRLNDSLTSARLDDRTNLLGQLDTIRRNMDTSGQMAALDSFTQRAVGVVTSGAVADALDSNKTSPKDQDRYGKEGTSFLRARRLVEAGVRVVTFGWGGWDTHSGNFTSLKRQLPRLDQGLSALLTDLHDRGLEKDVTVVVWGEFGRTPRVNMSAGRDHWPQVMAAFLAGGGMKMGQVIGSTTKNAEYAKDRPIQFQEVFATLYRNLGIDTGRAQLIDTAGRPQYLLDRRDPISELV</sequence>
<keyword evidence="3" id="KW-1185">Reference proteome</keyword>
<dbReference type="RefSeq" id="WP_145099316.1">
    <property type="nucleotide sequence ID" value="NZ_CP036274.1"/>
</dbReference>
<proteinExistence type="predicted"/>
<organism evidence="2 3">
    <name type="scientific">Anatilimnocola aggregata</name>
    <dbReference type="NCBI Taxonomy" id="2528021"/>
    <lineage>
        <taxon>Bacteria</taxon>
        <taxon>Pseudomonadati</taxon>
        <taxon>Planctomycetota</taxon>
        <taxon>Planctomycetia</taxon>
        <taxon>Pirellulales</taxon>
        <taxon>Pirellulaceae</taxon>
        <taxon>Anatilimnocola</taxon>
    </lineage>
</organism>
<gene>
    <name evidence="2" type="ORF">ETAA8_68840</name>
</gene>
<evidence type="ECO:0008006" key="4">
    <source>
        <dbReference type="Google" id="ProtNLM"/>
    </source>
</evidence>
<dbReference type="InterPro" id="IPR017850">
    <property type="entry name" value="Alkaline_phosphatase_core_sf"/>
</dbReference>
<keyword evidence="1" id="KW-0812">Transmembrane</keyword>
<dbReference type="Pfam" id="PF07394">
    <property type="entry name" value="DUF1501"/>
    <property type="match status" value="1"/>
</dbReference>
<feature type="transmembrane region" description="Helical" evidence="1">
    <location>
        <begin position="21"/>
        <end position="43"/>
    </location>
</feature>
<dbReference type="OrthoDB" id="127333at2"/>
<accession>A0A517YND2</accession>
<dbReference type="SUPFAM" id="SSF53649">
    <property type="entry name" value="Alkaline phosphatase-like"/>
    <property type="match status" value="1"/>
</dbReference>